<reference evidence="1 2" key="1">
    <citation type="journal article" date="2016" name="Nat. Commun.">
        <title>Thousands of microbial genomes shed light on interconnected biogeochemical processes in an aquifer system.</title>
        <authorList>
            <person name="Anantharaman K."/>
            <person name="Brown C.T."/>
            <person name="Hug L.A."/>
            <person name="Sharon I."/>
            <person name="Castelle C.J."/>
            <person name="Probst A.J."/>
            <person name="Thomas B.C."/>
            <person name="Singh A."/>
            <person name="Wilkins M.J."/>
            <person name="Karaoz U."/>
            <person name="Brodie E.L."/>
            <person name="Williams K.H."/>
            <person name="Hubbard S.S."/>
            <person name="Banfield J.F."/>
        </authorList>
    </citation>
    <scope>NUCLEOTIDE SEQUENCE [LARGE SCALE GENOMIC DNA]</scope>
</reference>
<dbReference type="EMBL" id="MFDD01000014">
    <property type="protein sequence ID" value="OGE39993.1"/>
    <property type="molecule type" value="Genomic_DNA"/>
</dbReference>
<name>A0A1F5KGB6_9BACT</name>
<dbReference type="InterPro" id="IPR038735">
    <property type="entry name" value="MSMEG_1276-like_NTP-PPase_dom"/>
</dbReference>
<dbReference type="CDD" id="cd11532">
    <property type="entry name" value="NTP-PPase_COG4997"/>
    <property type="match status" value="1"/>
</dbReference>
<accession>A0A1F5KGB6</accession>
<dbReference type="AlphaFoldDB" id="A0A1F5KGB6"/>
<protein>
    <recommendedName>
        <fullName evidence="3">Phosphoribosyl-ATP pyrophosphohydrolase</fullName>
    </recommendedName>
</protein>
<dbReference type="Proteomes" id="UP000177328">
    <property type="component" value="Unassembled WGS sequence"/>
</dbReference>
<proteinExistence type="predicted"/>
<organism evidence="1 2">
    <name type="scientific">Candidatus Daviesbacteria bacterium RIFCSPHIGHO2_02_FULL_43_12</name>
    <dbReference type="NCBI Taxonomy" id="1797776"/>
    <lineage>
        <taxon>Bacteria</taxon>
        <taxon>Candidatus Daviesiibacteriota</taxon>
    </lineage>
</organism>
<gene>
    <name evidence="1" type="ORF">A3D25_04290</name>
</gene>
<sequence>MTIKVYNKLVRDNIPTILKQKGIEADAQIVKNDQAYKRLLCRKLIEEAREAAVADETHLLEELGDIETVIDALLDLNNSSRVELEVIKDQKDARRGRFIKRIFLKTTTEGGA</sequence>
<evidence type="ECO:0000313" key="2">
    <source>
        <dbReference type="Proteomes" id="UP000177328"/>
    </source>
</evidence>
<evidence type="ECO:0008006" key="3">
    <source>
        <dbReference type="Google" id="ProtNLM"/>
    </source>
</evidence>
<evidence type="ECO:0000313" key="1">
    <source>
        <dbReference type="EMBL" id="OGE39993.1"/>
    </source>
</evidence>
<comment type="caution">
    <text evidence="1">The sequence shown here is derived from an EMBL/GenBank/DDBJ whole genome shotgun (WGS) entry which is preliminary data.</text>
</comment>